<evidence type="ECO:0000256" key="4">
    <source>
        <dbReference type="ARBA" id="ARBA00006958"/>
    </source>
</evidence>
<comment type="cofactor">
    <cofactor evidence="1">
        <name>a divalent metal cation</name>
        <dbReference type="ChEBI" id="CHEBI:60240"/>
    </cofactor>
</comment>
<dbReference type="GO" id="GO:0005634">
    <property type="term" value="C:nucleus"/>
    <property type="evidence" value="ECO:0007669"/>
    <property type="project" value="UniProtKB-SubCell"/>
</dbReference>
<keyword evidence="8" id="KW-0479">Metal-binding</keyword>
<evidence type="ECO:0000256" key="5">
    <source>
        <dbReference type="ARBA" id="ARBA00015519"/>
    </source>
</evidence>
<gene>
    <name evidence="14" type="ORF">MCOR_57129</name>
</gene>
<evidence type="ECO:0000256" key="12">
    <source>
        <dbReference type="ARBA" id="ARBA00045850"/>
    </source>
</evidence>
<dbReference type="PANTHER" id="PTHR22930">
    <property type="match status" value="1"/>
</dbReference>
<dbReference type="GO" id="GO:0005737">
    <property type="term" value="C:cytoplasm"/>
    <property type="evidence" value="ECO:0007669"/>
    <property type="project" value="UniProtKB-SubCell"/>
</dbReference>
<dbReference type="InterPro" id="IPR026103">
    <property type="entry name" value="HARBI1_animal"/>
</dbReference>
<feature type="domain" description="DDE Tnp4" evidence="13">
    <location>
        <begin position="188"/>
        <end position="225"/>
    </location>
</feature>
<evidence type="ECO:0000256" key="6">
    <source>
        <dbReference type="ARBA" id="ARBA00022490"/>
    </source>
</evidence>
<evidence type="ECO:0000256" key="9">
    <source>
        <dbReference type="ARBA" id="ARBA00022801"/>
    </source>
</evidence>
<evidence type="ECO:0000256" key="11">
    <source>
        <dbReference type="ARBA" id="ARBA00030126"/>
    </source>
</evidence>
<evidence type="ECO:0000256" key="10">
    <source>
        <dbReference type="ARBA" id="ARBA00023242"/>
    </source>
</evidence>
<evidence type="ECO:0000256" key="7">
    <source>
        <dbReference type="ARBA" id="ARBA00022722"/>
    </source>
</evidence>
<dbReference type="InterPro" id="IPR045249">
    <property type="entry name" value="HARBI1-like"/>
</dbReference>
<reference evidence="14 15" key="1">
    <citation type="submission" date="2020-06" db="EMBL/GenBank/DDBJ databases">
        <authorList>
            <person name="Li R."/>
            <person name="Bekaert M."/>
        </authorList>
    </citation>
    <scope>NUCLEOTIDE SEQUENCE [LARGE SCALE GENOMIC DNA]</scope>
    <source>
        <strain evidence="15">wild</strain>
    </source>
</reference>
<evidence type="ECO:0000256" key="1">
    <source>
        <dbReference type="ARBA" id="ARBA00001968"/>
    </source>
</evidence>
<dbReference type="OrthoDB" id="1851308at2759"/>
<organism evidence="14 15">
    <name type="scientific">Mytilus coruscus</name>
    <name type="common">Sea mussel</name>
    <dbReference type="NCBI Taxonomy" id="42192"/>
    <lineage>
        <taxon>Eukaryota</taxon>
        <taxon>Metazoa</taxon>
        <taxon>Spiralia</taxon>
        <taxon>Lophotrochozoa</taxon>
        <taxon>Mollusca</taxon>
        <taxon>Bivalvia</taxon>
        <taxon>Autobranchia</taxon>
        <taxon>Pteriomorphia</taxon>
        <taxon>Mytilida</taxon>
        <taxon>Mytiloidea</taxon>
        <taxon>Mytilidae</taxon>
        <taxon>Mytilinae</taxon>
        <taxon>Mytilus</taxon>
    </lineage>
</organism>
<evidence type="ECO:0000256" key="2">
    <source>
        <dbReference type="ARBA" id="ARBA00004123"/>
    </source>
</evidence>
<protein>
    <recommendedName>
        <fullName evidence="5">Putative nuclease HARBI1</fullName>
    </recommendedName>
    <alternativeName>
        <fullName evidence="11">Harbinger transposase-derived nuclease</fullName>
    </alternativeName>
</protein>
<evidence type="ECO:0000313" key="14">
    <source>
        <dbReference type="EMBL" id="CAC5425291.1"/>
    </source>
</evidence>
<evidence type="ECO:0000259" key="13">
    <source>
        <dbReference type="Pfam" id="PF13359"/>
    </source>
</evidence>
<comment type="subcellular location">
    <subcellularLocation>
        <location evidence="3">Cytoplasm</location>
    </subcellularLocation>
    <subcellularLocation>
        <location evidence="2">Nucleus</location>
    </subcellularLocation>
</comment>
<keyword evidence="10" id="KW-0539">Nucleus</keyword>
<evidence type="ECO:0000256" key="3">
    <source>
        <dbReference type="ARBA" id="ARBA00004496"/>
    </source>
</evidence>
<keyword evidence="7" id="KW-0540">Nuclease</keyword>
<keyword evidence="9 14" id="KW-0378">Hydrolase</keyword>
<dbReference type="GO" id="GO:0016787">
    <property type="term" value="F:hydrolase activity"/>
    <property type="evidence" value="ECO:0007669"/>
    <property type="project" value="UniProtKB-KW"/>
</dbReference>
<dbReference type="GO" id="GO:0046872">
    <property type="term" value="F:metal ion binding"/>
    <property type="evidence" value="ECO:0007669"/>
    <property type="project" value="UniProtKB-KW"/>
</dbReference>
<dbReference type="Pfam" id="PF13359">
    <property type="entry name" value="DDE_Tnp_4"/>
    <property type="match status" value="1"/>
</dbReference>
<accession>A0A6J8F190</accession>
<name>A0A6J8F190_MYTCO</name>
<proteinExistence type="inferred from homology"/>
<keyword evidence="6" id="KW-0963">Cytoplasm</keyword>
<dbReference type="EMBL" id="CACVKT020010231">
    <property type="protein sequence ID" value="CAC5425291.1"/>
    <property type="molecule type" value="Genomic_DNA"/>
</dbReference>
<dbReference type="InterPro" id="IPR027806">
    <property type="entry name" value="HARBI1_dom"/>
</dbReference>
<evidence type="ECO:0000313" key="15">
    <source>
        <dbReference type="Proteomes" id="UP000507470"/>
    </source>
</evidence>
<evidence type="ECO:0000256" key="8">
    <source>
        <dbReference type="ARBA" id="ARBA00022723"/>
    </source>
</evidence>
<comment type="similarity">
    <text evidence="4">Belongs to the HARBI1 family.</text>
</comment>
<sequence length="323" mass="37073">MCKDETDPKCLLCAKEEVNIEHFILKCESLRIVRNAILQEITTTLNAMGIQFDELSTNEKLQHILDLTPIAKEKKLSPVSVVQIKRLTRRLLYQLHIARYKMETALTVEQQVCIALRFYASGSFLQVIGDTMGYDKATVSRAVNDVTNALIDVKDNFIQWPKDINSKNRMQCGFHRQMNFPNVLGCSDCTHVRIKGPSEDEEAFANRKRHHSVNVQAVCDYEGQVDTKSRDNCCRQTHSSYELKIVKSEPVFKVRMKPEKVCRVFGACAILHNIALTRNEPLDDVCDVDVHQDQPVQVPPFEGEQDSRHIREHIARVFFNRNT</sequence>
<dbReference type="GO" id="GO:0004518">
    <property type="term" value="F:nuclease activity"/>
    <property type="evidence" value="ECO:0007669"/>
    <property type="project" value="UniProtKB-KW"/>
</dbReference>
<comment type="function">
    <text evidence="12">Transposase-derived protein that may have nuclease activity. Does not have transposase activity.</text>
</comment>
<dbReference type="PANTHER" id="PTHR22930:SF267">
    <property type="entry name" value="NUCLEASE HARBI1-RELATED"/>
    <property type="match status" value="1"/>
</dbReference>
<dbReference type="PRINTS" id="PR02086">
    <property type="entry name" value="PUTNUCHARBI1"/>
</dbReference>
<dbReference type="AlphaFoldDB" id="A0A6J8F190"/>
<keyword evidence="15" id="KW-1185">Reference proteome</keyword>
<dbReference type="Proteomes" id="UP000507470">
    <property type="component" value="Unassembled WGS sequence"/>
</dbReference>